<evidence type="ECO:0000313" key="2">
    <source>
        <dbReference type="Proteomes" id="UP001501842"/>
    </source>
</evidence>
<accession>A0ABN3TXA9</accession>
<gene>
    <name evidence="1" type="ORF">GCM10010439_07970</name>
</gene>
<organism evidence="1 2">
    <name type="scientific">Actinocorallia aurantiaca</name>
    <dbReference type="NCBI Taxonomy" id="46204"/>
    <lineage>
        <taxon>Bacteria</taxon>
        <taxon>Bacillati</taxon>
        <taxon>Actinomycetota</taxon>
        <taxon>Actinomycetes</taxon>
        <taxon>Streptosporangiales</taxon>
        <taxon>Thermomonosporaceae</taxon>
        <taxon>Actinocorallia</taxon>
    </lineage>
</organism>
<reference evidence="1 2" key="1">
    <citation type="journal article" date="2019" name="Int. J. Syst. Evol. Microbiol.">
        <title>The Global Catalogue of Microorganisms (GCM) 10K type strain sequencing project: providing services to taxonomists for standard genome sequencing and annotation.</title>
        <authorList>
            <consortium name="The Broad Institute Genomics Platform"/>
            <consortium name="The Broad Institute Genome Sequencing Center for Infectious Disease"/>
            <person name="Wu L."/>
            <person name="Ma J."/>
        </authorList>
    </citation>
    <scope>NUCLEOTIDE SEQUENCE [LARGE SCALE GENOMIC DNA]</scope>
    <source>
        <strain evidence="1 2">JCM 8201</strain>
    </source>
</reference>
<dbReference type="InterPro" id="IPR013324">
    <property type="entry name" value="RNA_pol_sigma_r3/r4-like"/>
</dbReference>
<proteinExistence type="predicted"/>
<dbReference type="InterPro" id="IPR036388">
    <property type="entry name" value="WH-like_DNA-bd_sf"/>
</dbReference>
<dbReference type="Proteomes" id="UP001501842">
    <property type="component" value="Unassembled WGS sequence"/>
</dbReference>
<dbReference type="Gene3D" id="1.10.10.10">
    <property type="entry name" value="Winged helix-like DNA-binding domain superfamily/Winged helix DNA-binding domain"/>
    <property type="match status" value="1"/>
</dbReference>
<evidence type="ECO:0008006" key="3">
    <source>
        <dbReference type="Google" id="ProtNLM"/>
    </source>
</evidence>
<comment type="caution">
    <text evidence="1">The sequence shown here is derived from an EMBL/GenBank/DDBJ whole genome shotgun (WGS) entry which is preliminary data.</text>
</comment>
<sequence length="290" mass="31847">MEALRSRDPGAPAAVYDAYAARLYAYCWFHLLHQDAAQAALRDTLIVAEAQIGRLRDPADVLPWLYAIAGVECSHRAGLTDGGPDLAVARHDQDDVDRRMIAWRALRSLSRRAHEALELRLRHQLSLPGLASVLGLSRRGAKTLLQNAEEDLALALTVEILARLGPHGCRGRGDVLAERVAGELDPSVRARLLAHAGECALCESYAPSRTFSPAKVLGLSPYAHPPASLRVRVMNCFTDPELQGYRLFVATRNTEFTAAGFPRRPCDMPVSAGFFRRVLRNVPPSRNMIA</sequence>
<dbReference type="InterPro" id="IPR013325">
    <property type="entry name" value="RNA_pol_sigma_r2"/>
</dbReference>
<name>A0ABN3TXA9_9ACTN</name>
<dbReference type="SUPFAM" id="SSF88659">
    <property type="entry name" value="Sigma3 and sigma4 domains of RNA polymerase sigma factors"/>
    <property type="match status" value="1"/>
</dbReference>
<dbReference type="SUPFAM" id="SSF88946">
    <property type="entry name" value="Sigma2 domain of RNA polymerase sigma factors"/>
    <property type="match status" value="1"/>
</dbReference>
<dbReference type="EMBL" id="BAAATZ010000003">
    <property type="protein sequence ID" value="GAA2720320.1"/>
    <property type="molecule type" value="Genomic_DNA"/>
</dbReference>
<protein>
    <recommendedName>
        <fullName evidence="3">Sigma-70 family RNA polymerase sigma factor</fullName>
    </recommendedName>
</protein>
<dbReference type="Gene3D" id="1.10.1740.10">
    <property type="match status" value="1"/>
</dbReference>
<evidence type="ECO:0000313" key="1">
    <source>
        <dbReference type="EMBL" id="GAA2720320.1"/>
    </source>
</evidence>
<keyword evidence="2" id="KW-1185">Reference proteome</keyword>